<proteinExistence type="predicted"/>
<gene>
    <name evidence="1" type="ORF">ASZ90_019321</name>
</gene>
<dbReference type="EMBL" id="LNQE01001888">
    <property type="protein sequence ID" value="KUG03222.1"/>
    <property type="molecule type" value="Genomic_DNA"/>
</dbReference>
<name>A0A0W8E4A5_9ZZZZ</name>
<dbReference type="AlphaFoldDB" id="A0A0W8E4A5"/>
<sequence>MKKPKNSFPRPVLKSFVDDIKKLVGNNEGRMIILEMMEDIPYELRSDLIQNLSAFYDPDLVGFFYLLKLEYGREFELICSRILEKYSMAGIDIAPPQIFAGAFQGAYASMTRHSGRVAIDIAWSTGNKKVQAECFYLTYNPDGIHSFFLVEGMNEERYEADRKFLKDMIPLSFEEVCFLVSRAYDCNIRHMSKPAPGRFLYNKYLHPTAKFSNDWQRRLISKLSIRLTPRQIVNSLFHAVKNQDIDYVYAVLPGGGYSEKGGLDSTLLLQGNMLVEGGVSDANGNHDRVGIRAYAITLEERQLLRHEYEIRLARDVERAWHIDYMKNIATEKVGPNASVNPFDKEIFCRVYEIINLDLLFDIIDKVDDIREVKELPYGMHMRITCSEEDFTTPVSILSDVLADLVINGEEFVVMSRDYQAILDFDSILTRGINYPAVKMGEYEVNVLTAFRYLGGQYLRFEDLLLQDEGDSIFEDGMRFISTRYLVKDRDTVLKQINSLENIAYRFTDDYDVFYQLDGDGDEGKFLAEYMVGINWITLSTFGDRDMNQARKKFENKMYECLEFDGLEVRKEGIFDILTSDLKREYPDLEQFLKDIYLNKWFNSRLPTLHGMSPSEACQTEEGTRLLWAMFKRIKDKNRSKYLSGGPGYIQLNEYIRKLEQKKHKNI</sequence>
<evidence type="ECO:0008006" key="2">
    <source>
        <dbReference type="Google" id="ProtNLM"/>
    </source>
</evidence>
<evidence type="ECO:0000313" key="1">
    <source>
        <dbReference type="EMBL" id="KUG03222.1"/>
    </source>
</evidence>
<protein>
    <recommendedName>
        <fullName evidence="2">Antitoxin Xre/MbcA/ParS-like toxin-binding domain-containing protein</fullName>
    </recommendedName>
</protein>
<organism evidence="1">
    <name type="scientific">hydrocarbon metagenome</name>
    <dbReference type="NCBI Taxonomy" id="938273"/>
    <lineage>
        <taxon>unclassified sequences</taxon>
        <taxon>metagenomes</taxon>
        <taxon>ecological metagenomes</taxon>
    </lineage>
</organism>
<reference evidence="1" key="1">
    <citation type="journal article" date="2015" name="Proc. Natl. Acad. Sci. U.S.A.">
        <title>Networks of energetic and metabolic interactions define dynamics in microbial communities.</title>
        <authorList>
            <person name="Embree M."/>
            <person name="Liu J.K."/>
            <person name="Al-Bassam M.M."/>
            <person name="Zengler K."/>
        </authorList>
    </citation>
    <scope>NUCLEOTIDE SEQUENCE</scope>
</reference>
<comment type="caution">
    <text evidence="1">The sequence shown here is derived from an EMBL/GenBank/DDBJ whole genome shotgun (WGS) entry which is preliminary data.</text>
</comment>
<accession>A0A0W8E4A5</accession>